<keyword evidence="4" id="KW-1185">Reference proteome</keyword>
<accession>A0A840VJ84</accession>
<dbReference type="EMBL" id="JACHFJ010000002">
    <property type="protein sequence ID" value="MBB5372319.1"/>
    <property type="molecule type" value="Genomic_DNA"/>
</dbReference>
<evidence type="ECO:0000313" key="3">
    <source>
        <dbReference type="EMBL" id="MBB5372319.1"/>
    </source>
</evidence>
<evidence type="ECO:0000256" key="2">
    <source>
        <dbReference type="SAM" id="SignalP"/>
    </source>
</evidence>
<evidence type="ECO:0000256" key="1">
    <source>
        <dbReference type="ARBA" id="ARBA00009330"/>
    </source>
</evidence>
<keyword evidence="2" id="KW-0732">Signal</keyword>
<dbReference type="RefSeq" id="WP_183265333.1">
    <property type="nucleotide sequence ID" value="NZ_JACHFJ010000002.1"/>
</dbReference>
<dbReference type="Pfam" id="PF03922">
    <property type="entry name" value="OmpW"/>
    <property type="match status" value="1"/>
</dbReference>
<dbReference type="SUPFAM" id="SSF56925">
    <property type="entry name" value="OMPA-like"/>
    <property type="match status" value="1"/>
</dbReference>
<organism evidence="3 4">
    <name type="scientific">Acidocella aromatica</name>
    <dbReference type="NCBI Taxonomy" id="1303579"/>
    <lineage>
        <taxon>Bacteria</taxon>
        <taxon>Pseudomonadati</taxon>
        <taxon>Pseudomonadota</taxon>
        <taxon>Alphaproteobacteria</taxon>
        <taxon>Acetobacterales</taxon>
        <taxon>Acidocellaceae</taxon>
        <taxon>Acidocella</taxon>
    </lineage>
</organism>
<comment type="similarity">
    <text evidence="1">Belongs to the OmpW/AlkL family.</text>
</comment>
<sequence length="234" mass="24435">MKTTFRTVAAAALLAGTAFTPALAQSAPGYVDPSHYDILNGPTGYEAGNILVHLSVIGVLPEDVSSHVNVHNGPTLSGYNVHASDGISPELDASYFITKNLSLQLIAATSRHTLSINNGGVAQTLGSAWVLPPTLTAQWHFPQIGIIRPYIGAGITVAFFYGISPKNGDALGLRTAVGPAADIGFDIPLSGNWTANVDVKQMFLPVSARINHGAVRANDGLDPTVVGFGVGYKF</sequence>
<dbReference type="PANTHER" id="PTHR36920">
    <property type="match status" value="1"/>
</dbReference>
<comment type="caution">
    <text evidence="3">The sequence shown here is derived from an EMBL/GenBank/DDBJ whole genome shotgun (WGS) entry which is preliminary data.</text>
</comment>
<dbReference type="InterPro" id="IPR005618">
    <property type="entry name" value="OMPW"/>
</dbReference>
<reference evidence="3 4" key="1">
    <citation type="submission" date="2020-08" db="EMBL/GenBank/DDBJ databases">
        <title>Genomic Encyclopedia of Type Strains, Phase IV (KMG-IV): sequencing the most valuable type-strain genomes for metagenomic binning, comparative biology and taxonomic classification.</title>
        <authorList>
            <person name="Goeker M."/>
        </authorList>
    </citation>
    <scope>NUCLEOTIDE SEQUENCE [LARGE SCALE GENOMIC DNA]</scope>
    <source>
        <strain evidence="3 4">DSM 27026</strain>
    </source>
</reference>
<dbReference type="GO" id="GO:0055085">
    <property type="term" value="P:transmembrane transport"/>
    <property type="evidence" value="ECO:0007669"/>
    <property type="project" value="TreeGrafter"/>
</dbReference>
<feature type="signal peptide" evidence="2">
    <location>
        <begin position="1"/>
        <end position="24"/>
    </location>
</feature>
<feature type="chain" id="PRO_5032415739" evidence="2">
    <location>
        <begin position="25"/>
        <end position="234"/>
    </location>
</feature>
<proteinExistence type="inferred from homology"/>
<dbReference type="PANTHER" id="PTHR36920:SF1">
    <property type="entry name" value="OUTER MEMBRANE PROTEIN W"/>
    <property type="match status" value="1"/>
</dbReference>
<dbReference type="InterPro" id="IPR011250">
    <property type="entry name" value="OMP/PagP_B-barrel"/>
</dbReference>
<dbReference type="AlphaFoldDB" id="A0A840VJ84"/>
<protein>
    <submittedName>
        <fullName evidence="3">Outer membrane protein</fullName>
    </submittedName>
</protein>
<gene>
    <name evidence="3" type="ORF">HNP71_000557</name>
</gene>
<dbReference type="Proteomes" id="UP000553706">
    <property type="component" value="Unassembled WGS sequence"/>
</dbReference>
<dbReference type="GO" id="GO:0019867">
    <property type="term" value="C:outer membrane"/>
    <property type="evidence" value="ECO:0007669"/>
    <property type="project" value="InterPro"/>
</dbReference>
<dbReference type="Gene3D" id="2.40.160.20">
    <property type="match status" value="1"/>
</dbReference>
<evidence type="ECO:0000313" key="4">
    <source>
        <dbReference type="Proteomes" id="UP000553706"/>
    </source>
</evidence>
<name>A0A840VJ84_9PROT</name>